<reference evidence="6 7" key="1">
    <citation type="submission" date="2016-02" db="EMBL/GenBank/DDBJ databases">
        <title>Genome analysis of coral dinoflagellate symbionts highlights evolutionary adaptations to a symbiotic lifestyle.</title>
        <authorList>
            <person name="Aranda M."/>
            <person name="Li Y."/>
            <person name="Liew Y.J."/>
            <person name="Baumgarten S."/>
            <person name="Simakov O."/>
            <person name="Wilson M."/>
            <person name="Piel J."/>
            <person name="Ashoor H."/>
            <person name="Bougouffa S."/>
            <person name="Bajic V.B."/>
            <person name="Ryu T."/>
            <person name="Ravasi T."/>
            <person name="Bayer T."/>
            <person name="Micklem G."/>
            <person name="Kim H."/>
            <person name="Bhak J."/>
            <person name="Lajeunesse T.C."/>
            <person name="Voolstra C.R."/>
        </authorList>
    </citation>
    <scope>NUCLEOTIDE SEQUENCE [LARGE SCALE GENOMIC DNA]</scope>
    <source>
        <strain evidence="6 7">CCMP2467</strain>
    </source>
</reference>
<dbReference type="AlphaFoldDB" id="A0A1Q9DFP9"/>
<keyword evidence="2 5" id="KW-0812">Transmembrane</keyword>
<dbReference type="SUPFAM" id="SSF103473">
    <property type="entry name" value="MFS general substrate transporter"/>
    <property type="match status" value="1"/>
</dbReference>
<evidence type="ECO:0000256" key="4">
    <source>
        <dbReference type="ARBA" id="ARBA00023136"/>
    </source>
</evidence>
<evidence type="ECO:0000256" key="5">
    <source>
        <dbReference type="SAM" id="Phobius"/>
    </source>
</evidence>
<evidence type="ECO:0000256" key="2">
    <source>
        <dbReference type="ARBA" id="ARBA00022692"/>
    </source>
</evidence>
<proteinExistence type="predicted"/>
<dbReference type="InterPro" id="IPR044772">
    <property type="entry name" value="NO3_transporter"/>
</dbReference>
<feature type="transmembrane region" description="Helical" evidence="5">
    <location>
        <begin position="198"/>
        <end position="215"/>
    </location>
</feature>
<evidence type="ECO:0000256" key="3">
    <source>
        <dbReference type="ARBA" id="ARBA00022989"/>
    </source>
</evidence>
<accession>A0A1Q9DFP9</accession>
<keyword evidence="4 5" id="KW-0472">Membrane</keyword>
<dbReference type="Gene3D" id="1.20.1250.20">
    <property type="entry name" value="MFS general substrate transporter like domains"/>
    <property type="match status" value="1"/>
</dbReference>
<feature type="transmembrane region" description="Helical" evidence="5">
    <location>
        <begin position="227"/>
        <end position="249"/>
    </location>
</feature>
<organism evidence="6 7">
    <name type="scientific">Symbiodinium microadriaticum</name>
    <name type="common">Dinoflagellate</name>
    <name type="synonym">Zooxanthella microadriatica</name>
    <dbReference type="NCBI Taxonomy" id="2951"/>
    <lineage>
        <taxon>Eukaryota</taxon>
        <taxon>Sar</taxon>
        <taxon>Alveolata</taxon>
        <taxon>Dinophyceae</taxon>
        <taxon>Suessiales</taxon>
        <taxon>Symbiodiniaceae</taxon>
        <taxon>Symbiodinium</taxon>
    </lineage>
</organism>
<dbReference type="PANTHER" id="PTHR23515">
    <property type="entry name" value="HIGH-AFFINITY NITRATE TRANSPORTER 2.3"/>
    <property type="match status" value="1"/>
</dbReference>
<gene>
    <name evidence="6" type="primary">NRT2.5</name>
    <name evidence="6" type="ORF">AK812_SmicGene24020</name>
</gene>
<comment type="caution">
    <text evidence="6">The sequence shown here is derived from an EMBL/GenBank/DDBJ whole genome shotgun (WGS) entry which is preliminary data.</text>
</comment>
<keyword evidence="7" id="KW-1185">Reference proteome</keyword>
<dbReference type="GO" id="GO:0015112">
    <property type="term" value="F:nitrate transmembrane transporter activity"/>
    <property type="evidence" value="ECO:0007669"/>
    <property type="project" value="InterPro"/>
</dbReference>
<name>A0A1Q9DFP9_SYMMI</name>
<evidence type="ECO:0000256" key="1">
    <source>
        <dbReference type="ARBA" id="ARBA00004141"/>
    </source>
</evidence>
<dbReference type="GO" id="GO:0016020">
    <property type="term" value="C:membrane"/>
    <property type="evidence" value="ECO:0007669"/>
    <property type="project" value="UniProtKB-SubCell"/>
</dbReference>
<dbReference type="OrthoDB" id="431051at2759"/>
<comment type="subcellular location">
    <subcellularLocation>
        <location evidence="1">Membrane</location>
        <topology evidence="1">Multi-pass membrane protein</topology>
    </subcellularLocation>
</comment>
<dbReference type="InterPro" id="IPR036259">
    <property type="entry name" value="MFS_trans_sf"/>
</dbReference>
<evidence type="ECO:0000313" key="6">
    <source>
        <dbReference type="EMBL" id="OLP93993.1"/>
    </source>
</evidence>
<feature type="transmembrane region" description="Helical" evidence="5">
    <location>
        <begin position="71"/>
        <end position="92"/>
    </location>
</feature>
<keyword evidence="3 5" id="KW-1133">Transmembrane helix</keyword>
<dbReference type="EMBL" id="LSRX01000562">
    <property type="protein sequence ID" value="OLP93993.1"/>
    <property type="molecule type" value="Genomic_DNA"/>
</dbReference>
<dbReference type="Proteomes" id="UP000186817">
    <property type="component" value="Unassembled WGS sequence"/>
</dbReference>
<protein>
    <submittedName>
        <fullName evidence="6">High affinity nitrate transporter 2.5</fullName>
    </submittedName>
</protein>
<evidence type="ECO:0000313" key="7">
    <source>
        <dbReference type="Proteomes" id="UP000186817"/>
    </source>
</evidence>
<sequence>MLICFFIGCAGATFVTNQFWFSQTFAPNVVGTASAIVAGWGSLGGGVTQIFMMSVLFSLMVASGMEPNTAWHVSMVVPAVMFVICAICMKLMCWDMPTARNRDPAVTGNTQRPLMWDYVDVLRDVRAVVMIVQYSAWFSTELAKNKHLVKHFRTYSQKDASNASALSGAFGLMDLFARSFGGISSDICFKYFGFASRIWAQFLACFFEAFFPLSFEMVDNSQLGHVALAVLVCFSLCVHMAACTSFGVVPFMSRKQLPVVFALVGVARSLSVVTATADADSTNVDAGVRLASAGFGMLVGICWDKAFETAFETVAEDTVVASTTTYGIGSGQCSGAVMFESSLRGVLLVVILI</sequence>